<dbReference type="Proteomes" id="UP000078465">
    <property type="component" value="Plasmid unnamed3"/>
</dbReference>
<proteinExistence type="predicted"/>
<evidence type="ECO:0000313" key="1">
    <source>
        <dbReference type="EMBL" id="XKM38020.1"/>
    </source>
</evidence>
<name>A0ACD5EG42_9HYPH</name>
<protein>
    <submittedName>
        <fullName evidence="1">Uncharacterized protein</fullName>
    </submittedName>
</protein>
<sequence length="52" mass="5806">MIEILGGGPAGLYTGILLRRLLPHIRVRISEQNPQGATFGFGVVFQIRRWIS</sequence>
<geneLocation type="plasmid" evidence="1 2">
    <name>unnamed3</name>
</geneLocation>
<keyword evidence="1" id="KW-0614">Plasmid</keyword>
<reference evidence="1" key="1">
    <citation type="submission" date="2024-10" db="EMBL/GenBank/DDBJ databases">
        <title>Strain of Rhizobium-related bacteria isolated fromm roots of Vavilovia formosa.</title>
        <authorList>
            <person name="Kimeklis A."/>
            <person name="Afonin A."/>
        </authorList>
    </citation>
    <scope>NUCLEOTIDE SEQUENCE</scope>
    <source>
        <strain evidence="1">Vaf-46</strain>
    </source>
</reference>
<gene>
    <name evidence="1" type="ORF">A4U53_002670</name>
</gene>
<evidence type="ECO:0000313" key="2">
    <source>
        <dbReference type="Proteomes" id="UP000078465"/>
    </source>
</evidence>
<organism evidence="1 2">
    <name type="scientific">Rhizobium ruizarguesonis</name>
    <dbReference type="NCBI Taxonomy" id="2081791"/>
    <lineage>
        <taxon>Bacteria</taxon>
        <taxon>Pseudomonadati</taxon>
        <taxon>Pseudomonadota</taxon>
        <taxon>Alphaproteobacteria</taxon>
        <taxon>Hyphomicrobiales</taxon>
        <taxon>Rhizobiaceae</taxon>
        <taxon>Rhizobium/Agrobacterium group</taxon>
        <taxon>Rhizobium</taxon>
    </lineage>
</organism>
<accession>A0ACD5EG42</accession>
<dbReference type="EMBL" id="CP171850">
    <property type="protein sequence ID" value="XKM38020.1"/>
    <property type="molecule type" value="Genomic_DNA"/>
</dbReference>